<gene>
    <name evidence="1" type="ORF">F0L74_02880</name>
</gene>
<dbReference type="Pfam" id="PF10825">
    <property type="entry name" value="DUF2752"/>
    <property type="match status" value="1"/>
</dbReference>
<accession>A0A5B2W4V3</accession>
<keyword evidence="2" id="KW-1185">Reference proteome</keyword>
<reference evidence="1 2" key="2">
    <citation type="submission" date="2019-09" db="EMBL/GenBank/DDBJ databases">
        <authorList>
            <person name="Jin C."/>
        </authorList>
    </citation>
    <scope>NUCLEOTIDE SEQUENCE [LARGE SCALE GENOMIC DNA]</scope>
    <source>
        <strain evidence="1 2">BN140078</strain>
    </source>
</reference>
<dbReference type="InterPro" id="IPR021215">
    <property type="entry name" value="DUF2752"/>
</dbReference>
<reference evidence="1 2" key="1">
    <citation type="submission" date="2019-09" db="EMBL/GenBank/DDBJ databases">
        <title>Chitinophaga ginsengihumi sp. nov., isolated from soil of ginseng rhizosphere.</title>
        <authorList>
            <person name="Lee J."/>
        </authorList>
    </citation>
    <scope>NUCLEOTIDE SEQUENCE [LARGE SCALE GENOMIC DNA]</scope>
    <source>
        <strain evidence="1 2">BN140078</strain>
    </source>
</reference>
<name>A0A5B2W4V3_9BACT</name>
<protein>
    <submittedName>
        <fullName evidence="1">DUF2752 domain-containing protein</fullName>
    </submittedName>
</protein>
<proteinExistence type="predicted"/>
<evidence type="ECO:0000313" key="1">
    <source>
        <dbReference type="EMBL" id="KAA2245828.1"/>
    </source>
</evidence>
<dbReference type="Proteomes" id="UP000324611">
    <property type="component" value="Unassembled WGS sequence"/>
</dbReference>
<dbReference type="EMBL" id="VUOC01000001">
    <property type="protein sequence ID" value="KAA2245828.1"/>
    <property type="molecule type" value="Genomic_DNA"/>
</dbReference>
<comment type="caution">
    <text evidence="1">The sequence shown here is derived from an EMBL/GenBank/DDBJ whole genome shotgun (WGS) entry which is preliminary data.</text>
</comment>
<organism evidence="1 2">
    <name type="scientific">Chitinophaga agrisoli</name>
    <dbReference type="NCBI Taxonomy" id="2607653"/>
    <lineage>
        <taxon>Bacteria</taxon>
        <taxon>Pseudomonadati</taxon>
        <taxon>Bacteroidota</taxon>
        <taxon>Chitinophagia</taxon>
        <taxon>Chitinophagales</taxon>
        <taxon>Chitinophagaceae</taxon>
        <taxon>Chitinophaga</taxon>
    </lineage>
</organism>
<sequence length="104" mass="11781">MRLITSIKNLHIELLVWPLALTALYFMNPHGSGPSLCPLKWLGVPWCPGCGLGHAIHYLLHGNWRASWNSHPMGAFALIVLLYRTFDLARQAFRNSSYLKNNPI</sequence>
<dbReference type="AlphaFoldDB" id="A0A5B2W4V3"/>
<evidence type="ECO:0000313" key="2">
    <source>
        <dbReference type="Proteomes" id="UP000324611"/>
    </source>
</evidence>